<dbReference type="AlphaFoldDB" id="X1PP85"/>
<accession>X1PP85</accession>
<reference evidence="1" key="1">
    <citation type="journal article" date="2014" name="Front. Microbiol.">
        <title>High frequency of phylogenetically diverse reductive dehalogenase-homologous genes in deep subseafloor sedimentary metagenomes.</title>
        <authorList>
            <person name="Kawai M."/>
            <person name="Futagami T."/>
            <person name="Toyoda A."/>
            <person name="Takaki Y."/>
            <person name="Nishi S."/>
            <person name="Hori S."/>
            <person name="Arai W."/>
            <person name="Tsubouchi T."/>
            <person name="Morono Y."/>
            <person name="Uchiyama I."/>
            <person name="Ito T."/>
            <person name="Fujiyama A."/>
            <person name="Inagaki F."/>
            <person name="Takami H."/>
        </authorList>
    </citation>
    <scope>NUCLEOTIDE SEQUENCE</scope>
    <source>
        <strain evidence="1">Expedition CK06-06</strain>
    </source>
</reference>
<feature type="non-terminal residue" evidence="1">
    <location>
        <position position="243"/>
    </location>
</feature>
<sequence length="243" mass="28986">DNKELCDLLVVFDEIAIIWQIKDLKLNKLGKYSEVEVQKNLRQLSGARRQLFDLKTSVELENPYRGKEIFDPTTIKEIYLISILLGEGEEMFFFEEIKNHKVHVFNKKFTQIILNELDTISDFIEYLHEKENFFEKGKSLVILGGEEELLAFYLINNRSFKRFEKADHITIEEGSWKHLQKKPEYKEKKKADKISYYWDGIINRIHEGSSNEYKKVARELARHNRVQRRFLSKTFFEAYVLAH</sequence>
<proteinExistence type="predicted"/>
<gene>
    <name evidence="1" type="ORF">S06H3_53615</name>
</gene>
<feature type="non-terminal residue" evidence="1">
    <location>
        <position position="1"/>
    </location>
</feature>
<comment type="caution">
    <text evidence="1">The sequence shown here is derived from an EMBL/GenBank/DDBJ whole genome shotgun (WGS) entry which is preliminary data.</text>
</comment>
<organism evidence="1">
    <name type="scientific">marine sediment metagenome</name>
    <dbReference type="NCBI Taxonomy" id="412755"/>
    <lineage>
        <taxon>unclassified sequences</taxon>
        <taxon>metagenomes</taxon>
        <taxon>ecological metagenomes</taxon>
    </lineage>
</organism>
<evidence type="ECO:0000313" key="1">
    <source>
        <dbReference type="EMBL" id="GAI57638.1"/>
    </source>
</evidence>
<protein>
    <submittedName>
        <fullName evidence="1">Uncharacterized protein</fullName>
    </submittedName>
</protein>
<name>X1PP85_9ZZZZ</name>
<dbReference type="EMBL" id="BARV01034200">
    <property type="protein sequence ID" value="GAI57638.1"/>
    <property type="molecule type" value="Genomic_DNA"/>
</dbReference>